<dbReference type="AlphaFoldDB" id="A0A1R4IES8"/>
<dbReference type="EMBL" id="FUKQ01000006">
    <property type="protein sequence ID" value="SJN18246.1"/>
    <property type="molecule type" value="Genomic_DNA"/>
</dbReference>
<dbReference type="OrthoDB" id="9997396at2"/>
<evidence type="ECO:0000313" key="3">
    <source>
        <dbReference type="Proteomes" id="UP000188342"/>
    </source>
</evidence>
<protein>
    <submittedName>
        <fullName evidence="2">Uncharacterized protein</fullName>
    </submittedName>
</protein>
<organism evidence="2 3">
    <name type="scientific">Luteococcus japonicus LSP_Lj1</name>
    <dbReference type="NCBI Taxonomy" id="1255658"/>
    <lineage>
        <taxon>Bacteria</taxon>
        <taxon>Bacillati</taxon>
        <taxon>Actinomycetota</taxon>
        <taxon>Actinomycetes</taxon>
        <taxon>Propionibacteriales</taxon>
        <taxon>Propionibacteriaceae</taxon>
        <taxon>Luteococcus</taxon>
    </lineage>
</organism>
<keyword evidence="1" id="KW-0472">Membrane</keyword>
<proteinExistence type="predicted"/>
<keyword evidence="1" id="KW-0812">Transmembrane</keyword>
<dbReference type="Proteomes" id="UP000188342">
    <property type="component" value="Unassembled WGS sequence"/>
</dbReference>
<reference evidence="2 3" key="1">
    <citation type="submission" date="2017-02" db="EMBL/GenBank/DDBJ databases">
        <authorList>
            <person name="Peterson S.W."/>
        </authorList>
    </citation>
    <scope>NUCLEOTIDE SEQUENCE [LARGE SCALE GENOMIC DNA]</scope>
    <source>
        <strain evidence="2 3">LSP_Lj1</strain>
    </source>
</reference>
<dbReference type="PROSITE" id="PS51257">
    <property type="entry name" value="PROKAR_LIPOPROTEIN"/>
    <property type="match status" value="1"/>
</dbReference>
<accession>A0A1R4IES8</accession>
<keyword evidence="1" id="KW-1133">Transmembrane helix</keyword>
<name>A0A1R4IES8_9ACTN</name>
<evidence type="ECO:0000256" key="1">
    <source>
        <dbReference type="SAM" id="Phobius"/>
    </source>
</evidence>
<keyword evidence="3" id="KW-1185">Reference proteome</keyword>
<feature type="transmembrane region" description="Helical" evidence="1">
    <location>
        <begin position="43"/>
        <end position="63"/>
    </location>
</feature>
<dbReference type="RefSeq" id="WP_094763406.1">
    <property type="nucleotide sequence ID" value="NZ_FUKQ01000006.1"/>
</dbReference>
<sequence length="76" mass="8712">MDIDKTPKTEFGWIRMGYYSLVTMAIWVACWVVTKLVTSAMDYGWIEASFPGMGLAIACGVAWEYMRRDEARKQAH</sequence>
<feature type="transmembrane region" description="Helical" evidence="1">
    <location>
        <begin position="16"/>
        <end position="37"/>
    </location>
</feature>
<dbReference type="STRING" id="1255658.FM114_01390"/>
<gene>
    <name evidence="2" type="ORF">FM114_01390</name>
</gene>
<evidence type="ECO:0000313" key="2">
    <source>
        <dbReference type="EMBL" id="SJN18246.1"/>
    </source>
</evidence>